<comment type="caution">
    <text evidence="3">The sequence shown here is derived from an EMBL/GenBank/DDBJ whole genome shotgun (WGS) entry which is preliminary data.</text>
</comment>
<name>A0A369P2Z7_9ACTN</name>
<dbReference type="InterPro" id="IPR056792">
    <property type="entry name" value="PRC_RimM"/>
</dbReference>
<proteinExistence type="inferred from homology"/>
<dbReference type="SUPFAM" id="SSF50346">
    <property type="entry name" value="PRC-barrel domain"/>
    <property type="match status" value="1"/>
</dbReference>
<dbReference type="PANTHER" id="PTHR33692">
    <property type="entry name" value="RIBOSOME MATURATION FACTOR RIMM"/>
    <property type="match status" value="1"/>
</dbReference>
<comment type="similarity">
    <text evidence="1">Belongs to the RimM family.</text>
</comment>
<dbReference type="Gene3D" id="2.30.30.240">
    <property type="entry name" value="PRC-barrel domain"/>
    <property type="match status" value="1"/>
</dbReference>
<dbReference type="Pfam" id="PF24986">
    <property type="entry name" value="PRC_RimM"/>
    <property type="match status" value="1"/>
</dbReference>
<comment type="subcellular location">
    <subcellularLocation>
        <location evidence="1">Cytoplasm</location>
    </subcellularLocation>
</comment>
<dbReference type="PANTHER" id="PTHR33692:SF1">
    <property type="entry name" value="RIBOSOME MATURATION FACTOR RIMM"/>
    <property type="match status" value="1"/>
</dbReference>
<dbReference type="EMBL" id="PPUT01000008">
    <property type="protein sequence ID" value="RDC45615.1"/>
    <property type="molecule type" value="Genomic_DNA"/>
</dbReference>
<evidence type="ECO:0000256" key="1">
    <source>
        <dbReference type="HAMAP-Rule" id="MF_00014"/>
    </source>
</evidence>
<organism evidence="3 4">
    <name type="scientific">Adlercreutzia equolifaciens subsp. celatus</name>
    <dbReference type="NCBI Taxonomy" id="394340"/>
    <lineage>
        <taxon>Bacteria</taxon>
        <taxon>Bacillati</taxon>
        <taxon>Actinomycetota</taxon>
        <taxon>Coriobacteriia</taxon>
        <taxon>Eggerthellales</taxon>
        <taxon>Eggerthellaceae</taxon>
        <taxon>Adlercreutzia</taxon>
    </lineage>
</organism>
<comment type="domain">
    <text evidence="1">The PRC barrel domain binds ribosomal protein uS19.</text>
</comment>
<dbReference type="RefSeq" id="WP_114548765.1">
    <property type="nucleotide sequence ID" value="NZ_PPUT01000008.1"/>
</dbReference>
<accession>A0A369P2Z7</accession>
<gene>
    <name evidence="1" type="primary">rimM</name>
    <name evidence="3" type="ORF">C1850_04590</name>
</gene>
<protein>
    <recommendedName>
        <fullName evidence="1">Ribosome maturation factor RimM</fullName>
    </recommendedName>
</protein>
<dbReference type="InterPro" id="IPR011033">
    <property type="entry name" value="PRC_barrel-like_sf"/>
</dbReference>
<dbReference type="GO" id="GO:0043022">
    <property type="term" value="F:ribosome binding"/>
    <property type="evidence" value="ECO:0007669"/>
    <property type="project" value="InterPro"/>
</dbReference>
<reference evidence="3 4" key="1">
    <citation type="journal article" date="2018" name="Elife">
        <title>Discovery and characterization of a prevalent human gut bacterial enzyme sufficient for the inactivation of a family of plant toxins.</title>
        <authorList>
            <person name="Koppel N."/>
            <person name="Bisanz J.E."/>
            <person name="Pandelia M.E."/>
            <person name="Turnbaugh P.J."/>
            <person name="Balskus E.P."/>
        </authorList>
    </citation>
    <scope>NUCLEOTIDE SEQUENCE [LARGE SCALE GENOMIC DNA]</scope>
    <source>
        <strain evidence="3 4">OB21 GAM 11</strain>
    </source>
</reference>
<dbReference type="GO" id="GO:0006364">
    <property type="term" value="P:rRNA processing"/>
    <property type="evidence" value="ECO:0007669"/>
    <property type="project" value="UniProtKB-UniRule"/>
</dbReference>
<dbReference type="InterPro" id="IPR011961">
    <property type="entry name" value="RimM"/>
</dbReference>
<dbReference type="GO" id="GO:0042274">
    <property type="term" value="P:ribosomal small subunit biogenesis"/>
    <property type="evidence" value="ECO:0007669"/>
    <property type="project" value="UniProtKB-UniRule"/>
</dbReference>
<dbReference type="HAMAP" id="MF_00014">
    <property type="entry name" value="Ribosome_mat_RimM"/>
    <property type="match status" value="1"/>
</dbReference>
<comment type="function">
    <text evidence="1">An accessory protein needed during the final step in the assembly of 30S ribosomal subunit, possibly for assembly of the head region. Essential for efficient processing of 16S rRNA. May be needed both before and after RbfA during the maturation of 16S rRNA. It has affinity for free ribosomal 30S subunits but not for 70S ribosomes.</text>
</comment>
<keyword evidence="1" id="KW-0143">Chaperone</keyword>
<keyword evidence="1" id="KW-0698">rRNA processing</keyword>
<evidence type="ECO:0000313" key="3">
    <source>
        <dbReference type="EMBL" id="RDC45615.1"/>
    </source>
</evidence>
<evidence type="ECO:0000313" key="4">
    <source>
        <dbReference type="Proteomes" id="UP000253805"/>
    </source>
</evidence>
<comment type="subunit">
    <text evidence="1">Binds ribosomal protein uS19.</text>
</comment>
<dbReference type="AlphaFoldDB" id="A0A369P2Z7"/>
<dbReference type="Proteomes" id="UP000253805">
    <property type="component" value="Unassembled WGS sequence"/>
</dbReference>
<keyword evidence="1" id="KW-0690">Ribosome biogenesis</keyword>
<sequence>MRGWMSIAYLAKPKNLNGGLVARGASGLPFALYPGLTLAVVPPQLDAPRTLTVSEVTERAENEALVFFDEVSDLSSAELLAGCELLAREEDIDAAVLEEAEALPAWEGWSVHDERAGYVGEVVEVAERATQPLLTVRRAEGGEALIPLVDEFIVDVDEDGRRIDVSLPAGLLDL</sequence>
<feature type="domain" description="Ribosome maturation factor RimM PRC barrel" evidence="2">
    <location>
        <begin position="108"/>
        <end position="171"/>
    </location>
</feature>
<evidence type="ECO:0000259" key="2">
    <source>
        <dbReference type="Pfam" id="PF24986"/>
    </source>
</evidence>
<dbReference type="GO" id="GO:0005737">
    <property type="term" value="C:cytoplasm"/>
    <property type="evidence" value="ECO:0007669"/>
    <property type="project" value="UniProtKB-SubCell"/>
</dbReference>
<dbReference type="GO" id="GO:0005840">
    <property type="term" value="C:ribosome"/>
    <property type="evidence" value="ECO:0007669"/>
    <property type="project" value="InterPro"/>
</dbReference>
<keyword evidence="1" id="KW-0963">Cytoplasm</keyword>